<organism evidence="1">
    <name type="scientific">bioreactor metagenome</name>
    <dbReference type="NCBI Taxonomy" id="1076179"/>
    <lineage>
        <taxon>unclassified sequences</taxon>
        <taxon>metagenomes</taxon>
        <taxon>ecological metagenomes</taxon>
    </lineage>
</organism>
<dbReference type="EMBL" id="VSSQ01094280">
    <property type="protein sequence ID" value="MPN38822.1"/>
    <property type="molecule type" value="Genomic_DNA"/>
</dbReference>
<protein>
    <submittedName>
        <fullName evidence="1">Uncharacterized protein</fullName>
    </submittedName>
</protein>
<gene>
    <name evidence="1" type="ORF">SDC9_186347</name>
</gene>
<reference evidence="1" key="1">
    <citation type="submission" date="2019-08" db="EMBL/GenBank/DDBJ databases">
        <authorList>
            <person name="Kucharzyk K."/>
            <person name="Murdoch R.W."/>
            <person name="Higgins S."/>
            <person name="Loffler F."/>
        </authorList>
    </citation>
    <scope>NUCLEOTIDE SEQUENCE</scope>
</reference>
<dbReference type="AlphaFoldDB" id="A0A645HKA7"/>
<name>A0A645HKA7_9ZZZZ</name>
<accession>A0A645HKA7</accession>
<comment type="caution">
    <text evidence="1">The sequence shown here is derived from an EMBL/GenBank/DDBJ whole genome shotgun (WGS) entry which is preliminary data.</text>
</comment>
<sequence length="90" mass="9883">MYPLFTVPLYKLAVYEVLGVKPVTVTYPLAIASASKLIVLITARSGVRMSMLVTVLPAVHRKVTEVAFKSSDATGDMICSDFVLNENFSW</sequence>
<evidence type="ECO:0000313" key="1">
    <source>
        <dbReference type="EMBL" id="MPN38822.1"/>
    </source>
</evidence>
<proteinExistence type="predicted"/>